<dbReference type="AlphaFoldDB" id="A0A4Z0BRX3"/>
<sequence length="405" mass="42423">MYELRLPANSELRVGDTVAVSGTGAVPWRISQQDQQLVVTTGLPGNVVPGTQWTPITVDPALAQQDWVASASSASGNVLAAAVRNGGIYVSRDGGTSWVRSNAPATNWGALAMSPDGGHLVAADRTGRLYTSADGGASWTVRTGSNRYWGGVFISADGQRIVAMETGGSIHLSNDGGASFTAVPGTANTDWRRVAGSATGDRLVAVASLYDGDPARQGVYVSEDAGQTWTRRTTTGSPAPTGNWSFVAASHDGMRMAAIDNGAYPWISADGGATWQMRFSYSNWADVAVSGDGRVVMALEPRDDPKGYTGYTFVSPDGGGDIWHWYGENRWYSTVAMSFDGNNMLVGDAGPNGSGGLLYTSRGNRTSLGPVGSLAAAQAASIELRYEGDGRFSVLRQSGGPFSIR</sequence>
<dbReference type="SUPFAM" id="SSF110296">
    <property type="entry name" value="Oligoxyloglucan reducing end-specific cellobiohydrolase"/>
    <property type="match status" value="1"/>
</dbReference>
<dbReference type="EMBL" id="SMLL01000003">
    <property type="protein sequence ID" value="TFZ01170.1"/>
    <property type="molecule type" value="Genomic_DNA"/>
</dbReference>
<organism evidence="1 2">
    <name type="scientific">Ramlibacter rhizophilus</name>
    <dbReference type="NCBI Taxonomy" id="1781167"/>
    <lineage>
        <taxon>Bacteria</taxon>
        <taxon>Pseudomonadati</taxon>
        <taxon>Pseudomonadota</taxon>
        <taxon>Betaproteobacteria</taxon>
        <taxon>Burkholderiales</taxon>
        <taxon>Comamonadaceae</taxon>
        <taxon>Ramlibacter</taxon>
    </lineage>
</organism>
<keyword evidence="2" id="KW-1185">Reference proteome</keyword>
<dbReference type="CDD" id="cd15482">
    <property type="entry name" value="Sialidase_non-viral"/>
    <property type="match status" value="1"/>
</dbReference>
<dbReference type="GO" id="GO:0016020">
    <property type="term" value="C:membrane"/>
    <property type="evidence" value="ECO:0007669"/>
    <property type="project" value="TreeGrafter"/>
</dbReference>
<protein>
    <submittedName>
        <fullName evidence="1">Exo-alpha-sialidase</fullName>
    </submittedName>
</protein>
<evidence type="ECO:0000313" key="1">
    <source>
        <dbReference type="EMBL" id="TFZ01170.1"/>
    </source>
</evidence>
<dbReference type="PANTHER" id="PTHR12106:SF27">
    <property type="entry name" value="SORTILIN-RELATED RECEPTOR"/>
    <property type="match status" value="1"/>
</dbReference>
<accession>A0A4Z0BRX3</accession>
<comment type="caution">
    <text evidence="1">The sequence shown here is derived from an EMBL/GenBank/DDBJ whole genome shotgun (WGS) entry which is preliminary data.</text>
</comment>
<proteinExistence type="predicted"/>
<dbReference type="GO" id="GO:0006892">
    <property type="term" value="P:post-Golgi vesicle-mediated transport"/>
    <property type="evidence" value="ECO:0007669"/>
    <property type="project" value="TreeGrafter"/>
</dbReference>
<dbReference type="Gene3D" id="2.130.10.10">
    <property type="entry name" value="YVTN repeat-like/Quinoprotein amine dehydrogenase"/>
    <property type="match status" value="2"/>
</dbReference>
<reference evidence="1 2" key="1">
    <citation type="submission" date="2019-03" db="EMBL/GenBank/DDBJ databases">
        <title>Ramlibacter rhizophilus CCTCC AB2015357, whole genome shotgun sequence.</title>
        <authorList>
            <person name="Zhang X."/>
            <person name="Feng G."/>
            <person name="Zhu H."/>
        </authorList>
    </citation>
    <scope>NUCLEOTIDE SEQUENCE [LARGE SCALE GENOMIC DNA]</scope>
    <source>
        <strain evidence="1 2">CCTCC AB2015357</strain>
    </source>
</reference>
<dbReference type="InterPro" id="IPR050310">
    <property type="entry name" value="VPS10-sortilin"/>
</dbReference>
<gene>
    <name evidence="1" type="ORF">EZ242_07210</name>
</gene>
<dbReference type="InterPro" id="IPR015943">
    <property type="entry name" value="WD40/YVTN_repeat-like_dom_sf"/>
</dbReference>
<dbReference type="Proteomes" id="UP000297564">
    <property type="component" value="Unassembled WGS sequence"/>
</dbReference>
<dbReference type="PANTHER" id="PTHR12106">
    <property type="entry name" value="SORTILIN RELATED"/>
    <property type="match status" value="1"/>
</dbReference>
<dbReference type="OrthoDB" id="9767885at2"/>
<name>A0A4Z0BRX3_9BURK</name>
<evidence type="ECO:0000313" key="2">
    <source>
        <dbReference type="Proteomes" id="UP000297564"/>
    </source>
</evidence>